<protein>
    <submittedName>
        <fullName evidence="1">Uncharacterized protein</fullName>
    </submittedName>
</protein>
<evidence type="ECO:0000313" key="1">
    <source>
        <dbReference type="EMBL" id="MBB5621779.1"/>
    </source>
</evidence>
<name>A0A7W8YU09_9SPHI</name>
<proteinExistence type="predicted"/>
<organism evidence="1 2">
    <name type="scientific">Pedobacter cryoconitis</name>
    <dbReference type="NCBI Taxonomy" id="188932"/>
    <lineage>
        <taxon>Bacteria</taxon>
        <taxon>Pseudomonadati</taxon>
        <taxon>Bacteroidota</taxon>
        <taxon>Sphingobacteriia</taxon>
        <taxon>Sphingobacteriales</taxon>
        <taxon>Sphingobacteriaceae</taxon>
        <taxon>Pedobacter</taxon>
    </lineage>
</organism>
<reference evidence="1 2" key="1">
    <citation type="submission" date="2020-08" db="EMBL/GenBank/DDBJ databases">
        <title>Genomic Encyclopedia of Type Strains, Phase IV (KMG-V): Genome sequencing to study the core and pangenomes of soil and plant-associated prokaryotes.</title>
        <authorList>
            <person name="Whitman W."/>
        </authorList>
    </citation>
    <scope>NUCLEOTIDE SEQUENCE [LARGE SCALE GENOMIC DNA]</scope>
    <source>
        <strain evidence="1 2">MP7CTX6</strain>
    </source>
</reference>
<accession>A0A7W8YU09</accession>
<dbReference type="AlphaFoldDB" id="A0A7W8YU09"/>
<dbReference type="RefSeq" id="WP_183867726.1">
    <property type="nucleotide sequence ID" value="NZ_JACHCF010000006.1"/>
</dbReference>
<dbReference type="EMBL" id="JACHCF010000006">
    <property type="protein sequence ID" value="MBB5621779.1"/>
    <property type="molecule type" value="Genomic_DNA"/>
</dbReference>
<sequence>MTKAATLKKHLRRGKIYRRSDLEQWSKSVDREVAELVKEGVLQKVATGIYHYPKKNAFGKEPPQEDELIQKFLKSNKFLITSYNYFNGLGIGTTQLYNQKIVYNHARSGEYKLGTKRFIFKKKNTFPDKPTKEFIFVDLVNNINNLAEDQPKILENVYQQIQNLDSKSFKEVLQQYGTSKTRRLLAHAL</sequence>
<comment type="caution">
    <text evidence="1">The sequence shown here is derived from an EMBL/GenBank/DDBJ whole genome shotgun (WGS) entry which is preliminary data.</text>
</comment>
<dbReference type="InterPro" id="IPR045738">
    <property type="entry name" value="DUF6088"/>
</dbReference>
<gene>
    <name evidence="1" type="ORF">HDE69_002842</name>
</gene>
<dbReference type="Proteomes" id="UP000537718">
    <property type="component" value="Unassembled WGS sequence"/>
</dbReference>
<dbReference type="Pfam" id="PF19570">
    <property type="entry name" value="DUF6088"/>
    <property type="match status" value="1"/>
</dbReference>
<evidence type="ECO:0000313" key="2">
    <source>
        <dbReference type="Proteomes" id="UP000537718"/>
    </source>
</evidence>